<dbReference type="GO" id="GO:0030145">
    <property type="term" value="F:manganese ion binding"/>
    <property type="evidence" value="ECO:0007669"/>
    <property type="project" value="UniProtKB-UniRule"/>
</dbReference>
<dbReference type="AlphaFoldDB" id="A0A411YBE8"/>
<dbReference type="GO" id="GO:0008701">
    <property type="term" value="F:4-hydroxy-2-oxovalerate aldolase activity"/>
    <property type="evidence" value="ECO:0007669"/>
    <property type="project" value="UniProtKB-UniRule"/>
</dbReference>
<dbReference type="SUPFAM" id="SSF89000">
    <property type="entry name" value="post-HMGL domain-like"/>
    <property type="match status" value="1"/>
</dbReference>
<feature type="active site" description="Proton acceptor" evidence="7">
    <location>
        <position position="21"/>
    </location>
</feature>
<dbReference type="InterPro" id="IPR012425">
    <property type="entry name" value="DmpG_comm"/>
</dbReference>
<evidence type="ECO:0000256" key="5">
    <source>
        <dbReference type="ARBA" id="ARBA00023239"/>
    </source>
</evidence>
<dbReference type="Pfam" id="PF07836">
    <property type="entry name" value="DmpG_comm"/>
    <property type="match status" value="1"/>
</dbReference>
<evidence type="ECO:0000313" key="12">
    <source>
        <dbReference type="Proteomes" id="UP000291469"/>
    </source>
</evidence>
<evidence type="ECO:0000256" key="2">
    <source>
        <dbReference type="ARBA" id="ARBA00022723"/>
    </source>
</evidence>
<comment type="catalytic activity">
    <reaction evidence="7">
        <text>(S)-4-hydroxy-2-oxopentanoate = acetaldehyde + pyruvate</text>
        <dbReference type="Rhea" id="RHEA:22624"/>
        <dbReference type="ChEBI" id="CHEBI:15343"/>
        <dbReference type="ChEBI" id="CHEBI:15361"/>
        <dbReference type="ChEBI" id="CHEBI:73143"/>
        <dbReference type="EC" id="4.1.3.39"/>
    </reaction>
</comment>
<feature type="binding site" evidence="7">
    <location>
        <position position="291"/>
    </location>
    <ligand>
        <name>substrate</name>
    </ligand>
</feature>
<evidence type="ECO:0000256" key="4">
    <source>
        <dbReference type="ARBA" id="ARBA00023211"/>
    </source>
</evidence>
<evidence type="ECO:0000256" key="3">
    <source>
        <dbReference type="ARBA" id="ARBA00022797"/>
    </source>
</evidence>
<evidence type="ECO:0000256" key="6">
    <source>
        <dbReference type="ARBA" id="ARBA00023518"/>
    </source>
</evidence>
<dbReference type="NCBIfam" id="TIGR03217">
    <property type="entry name" value="4OH_2_O_val_ald"/>
    <property type="match status" value="1"/>
</dbReference>
<dbReference type="SUPFAM" id="SSF51569">
    <property type="entry name" value="Aldolase"/>
    <property type="match status" value="1"/>
</dbReference>
<keyword evidence="12" id="KW-1185">Reference proteome</keyword>
<name>A0A411YBE8_9ACTN</name>
<dbReference type="InterPro" id="IPR013785">
    <property type="entry name" value="Aldolase_TIM"/>
</dbReference>
<gene>
    <name evidence="11" type="primary">dmpG</name>
    <name evidence="11" type="ORF">ER308_02425</name>
</gene>
<dbReference type="InterPro" id="IPR035685">
    <property type="entry name" value="DRE_TIM_HOA"/>
</dbReference>
<dbReference type="OrthoDB" id="9803573at2"/>
<feature type="region of interest" description="Disordered" evidence="9">
    <location>
        <begin position="1"/>
        <end position="23"/>
    </location>
</feature>
<evidence type="ECO:0000313" key="11">
    <source>
        <dbReference type="EMBL" id="QBI18534.1"/>
    </source>
</evidence>
<dbReference type="InterPro" id="IPR017629">
    <property type="entry name" value="4OH_2_O-val_aldolase"/>
</dbReference>
<feature type="domain" description="Pyruvate carboxyltransferase" evidence="10">
    <location>
        <begin position="9"/>
        <end position="261"/>
    </location>
</feature>
<dbReference type="PANTHER" id="PTHR10277:SF9">
    <property type="entry name" value="2-ISOPROPYLMALATE SYNTHASE 1, CHLOROPLASTIC-RELATED"/>
    <property type="match status" value="1"/>
</dbReference>
<feature type="binding site" evidence="7">
    <location>
        <position position="200"/>
    </location>
    <ligand>
        <name>Mn(2+)</name>
        <dbReference type="ChEBI" id="CHEBI:29035"/>
    </ligand>
</feature>
<keyword evidence="5 7" id="KW-0456">Lyase</keyword>
<dbReference type="PANTHER" id="PTHR10277">
    <property type="entry name" value="HOMOCITRATE SYNTHASE-RELATED"/>
    <property type="match status" value="1"/>
</dbReference>
<comment type="catalytic activity">
    <reaction evidence="6">
        <text>(S)-4-hydroxy-2-oxohexanoate = propanal + pyruvate</text>
        <dbReference type="Rhea" id="RHEA:36003"/>
        <dbReference type="ChEBI" id="CHEBI:15361"/>
        <dbReference type="ChEBI" id="CHEBI:17153"/>
        <dbReference type="ChEBI" id="CHEBI:73142"/>
        <dbReference type="EC" id="4.1.3.43"/>
    </reaction>
    <physiologicalReaction direction="left-to-right" evidence="6">
        <dbReference type="Rhea" id="RHEA:36004"/>
    </physiologicalReaction>
</comment>
<feature type="binding site" evidence="7">
    <location>
        <begin position="17"/>
        <end position="18"/>
    </location>
    <ligand>
        <name>substrate</name>
    </ligand>
</feature>
<keyword evidence="4 7" id="KW-0464">Manganese</keyword>
<dbReference type="NCBIfam" id="NF006049">
    <property type="entry name" value="PRK08195.1"/>
    <property type="match status" value="1"/>
</dbReference>
<feature type="binding site" evidence="7">
    <location>
        <position position="18"/>
    </location>
    <ligand>
        <name>Mn(2+)</name>
        <dbReference type="ChEBI" id="CHEBI:29035"/>
    </ligand>
</feature>
<feature type="compositionally biased region" description="Basic and acidic residues" evidence="9">
    <location>
        <begin position="7"/>
        <end position="20"/>
    </location>
</feature>
<evidence type="ECO:0000259" key="10">
    <source>
        <dbReference type="PROSITE" id="PS50991"/>
    </source>
</evidence>
<dbReference type="Gene3D" id="1.10.8.60">
    <property type="match status" value="1"/>
</dbReference>
<dbReference type="EMBL" id="CP036402">
    <property type="protein sequence ID" value="QBI18534.1"/>
    <property type="molecule type" value="Genomic_DNA"/>
</dbReference>
<dbReference type="GO" id="GO:0003852">
    <property type="term" value="F:2-isopropylmalate synthase activity"/>
    <property type="evidence" value="ECO:0007669"/>
    <property type="project" value="TreeGrafter"/>
</dbReference>
<feature type="binding site" evidence="7">
    <location>
        <position position="171"/>
    </location>
    <ligand>
        <name>substrate</name>
    </ligand>
</feature>
<reference evidence="11 12" key="1">
    <citation type="submission" date="2019-01" db="EMBL/GenBank/DDBJ databases">
        <title>Egibacter rhizosphaerae EGI 80759T.</title>
        <authorList>
            <person name="Chen D.-D."/>
            <person name="Tian Y."/>
            <person name="Jiao J.-Y."/>
            <person name="Zhang X.-T."/>
            <person name="Zhang Y.-G."/>
            <person name="Zhang Y."/>
            <person name="Xiao M."/>
            <person name="Shu W.-S."/>
            <person name="Li W.-J."/>
        </authorList>
    </citation>
    <scope>NUCLEOTIDE SEQUENCE [LARGE SCALE GENOMIC DNA]</scope>
    <source>
        <strain evidence="11 12">EGI 80759</strain>
    </source>
</reference>
<accession>A0A411YBE8</accession>
<evidence type="ECO:0000256" key="8">
    <source>
        <dbReference type="NCBIfam" id="TIGR03217"/>
    </source>
</evidence>
<dbReference type="Gene3D" id="3.20.20.70">
    <property type="entry name" value="Aldolase class I"/>
    <property type="match status" value="1"/>
</dbReference>
<sequence length="340" mass="35627">MTQPQVRDVRITDSTLRDGSHAMSHQFTADQVRRVARGLDDAGVPVIEVSHGDGLGGSSFNYGFSREPEAALVQAAVEAVDQARIAALLLPGVGSAGELRVVADLGVSVARVATHCTEADISLQHFELARDLGMETVGFLMLSHMTDPEELAKQARIMVDGGCQSVYVVDSAGALLPEGVRDRVSALRAEIGTEAEVGVHAHNNLGMGVANSIAAVDVGAVQVDGACRSLGAGAGNAPTEVVAAVLDRRDVSTGVDLPAVMGVAEDVVRPIMHREPVCDRNAIVMGHSGVYSSFLLHAECAAERYGVPAHAILQEVGRRRYVGGQEDMIIDIAVELSGGR</sequence>
<feature type="site" description="Transition state stabilizer" evidence="7">
    <location>
        <position position="17"/>
    </location>
</feature>
<keyword evidence="2 7" id="KW-0479">Metal-binding</keyword>
<dbReference type="PROSITE" id="PS50991">
    <property type="entry name" value="PYR_CT"/>
    <property type="match status" value="1"/>
</dbReference>
<proteinExistence type="inferred from homology"/>
<dbReference type="InterPro" id="IPR000891">
    <property type="entry name" value="PYR_CT"/>
</dbReference>
<feature type="binding site" evidence="7">
    <location>
        <position position="202"/>
    </location>
    <ligand>
        <name>Mn(2+)</name>
        <dbReference type="ChEBI" id="CHEBI:29035"/>
    </ligand>
</feature>
<keyword evidence="3 7" id="KW-0058">Aromatic hydrocarbons catabolism</keyword>
<dbReference type="EC" id="4.1.3.39" evidence="7 8"/>
<evidence type="ECO:0000256" key="9">
    <source>
        <dbReference type="SAM" id="MobiDB-lite"/>
    </source>
</evidence>
<dbReference type="Pfam" id="PF00682">
    <property type="entry name" value="HMGL-like"/>
    <property type="match status" value="1"/>
</dbReference>
<dbReference type="Proteomes" id="UP000291469">
    <property type="component" value="Chromosome"/>
</dbReference>
<dbReference type="CDD" id="cd07943">
    <property type="entry name" value="DRE_TIM_HOA"/>
    <property type="match status" value="1"/>
</dbReference>
<dbReference type="KEGG" id="erz:ER308_02425"/>
<dbReference type="GO" id="GO:0009098">
    <property type="term" value="P:L-leucine biosynthetic process"/>
    <property type="evidence" value="ECO:0007669"/>
    <property type="project" value="TreeGrafter"/>
</dbReference>
<organism evidence="11 12">
    <name type="scientific">Egibacter rhizosphaerae</name>
    <dbReference type="NCBI Taxonomy" id="1670831"/>
    <lineage>
        <taxon>Bacteria</taxon>
        <taxon>Bacillati</taxon>
        <taxon>Actinomycetota</taxon>
        <taxon>Nitriliruptoria</taxon>
        <taxon>Egibacterales</taxon>
        <taxon>Egibacteraceae</taxon>
        <taxon>Egibacter</taxon>
    </lineage>
</organism>
<evidence type="ECO:0000256" key="1">
    <source>
        <dbReference type="ARBA" id="ARBA00008944"/>
    </source>
</evidence>
<feature type="binding site" evidence="7">
    <location>
        <position position="200"/>
    </location>
    <ligand>
        <name>substrate</name>
    </ligand>
</feature>
<dbReference type="RefSeq" id="WP_131153532.1">
    <property type="nucleotide sequence ID" value="NZ_CP036402.1"/>
</dbReference>
<comment type="similarity">
    <text evidence="1 7">Belongs to the 4-hydroxy-2-oxovalerate aldolase family.</text>
</comment>
<dbReference type="HAMAP" id="MF_01656">
    <property type="entry name" value="HOA"/>
    <property type="match status" value="1"/>
</dbReference>
<protein>
    <recommendedName>
        <fullName evidence="7 8">4-hydroxy-2-oxovalerate aldolase</fullName>
        <shortName evidence="7">HOA</shortName>
        <ecNumber evidence="7 8">4.1.3.39</ecNumber>
    </recommendedName>
    <alternativeName>
        <fullName evidence="7">4-hydroxy-2-keto-pentanoic acid aldolase</fullName>
    </alternativeName>
    <alternativeName>
        <fullName evidence="7">4-hydroxy-2-oxopentanoate aldolase</fullName>
    </alternativeName>
</protein>
<dbReference type="InterPro" id="IPR050073">
    <property type="entry name" value="2-IPM_HCS-like"/>
</dbReference>
<evidence type="ECO:0000256" key="7">
    <source>
        <dbReference type="HAMAP-Rule" id="MF_01656"/>
    </source>
</evidence>